<protein>
    <submittedName>
        <fullName evidence="2">Uncharacterized protein</fullName>
    </submittedName>
</protein>
<reference evidence="2" key="1">
    <citation type="journal article" date="2023" name="G3 (Bethesda)">
        <title>Whole genome assemblies of Zophobas morio and Tenebrio molitor.</title>
        <authorList>
            <person name="Kaur S."/>
            <person name="Stinson S.A."/>
            <person name="diCenzo G.C."/>
        </authorList>
    </citation>
    <scope>NUCLEOTIDE SEQUENCE</scope>
    <source>
        <strain evidence="2">QUZm001</strain>
    </source>
</reference>
<dbReference type="PROSITE" id="PS00213">
    <property type="entry name" value="LIPOCALIN"/>
    <property type="match status" value="1"/>
</dbReference>
<organism evidence="2 3">
    <name type="scientific">Zophobas morio</name>
    <dbReference type="NCBI Taxonomy" id="2755281"/>
    <lineage>
        <taxon>Eukaryota</taxon>
        <taxon>Metazoa</taxon>
        <taxon>Ecdysozoa</taxon>
        <taxon>Arthropoda</taxon>
        <taxon>Hexapoda</taxon>
        <taxon>Insecta</taxon>
        <taxon>Pterygota</taxon>
        <taxon>Neoptera</taxon>
        <taxon>Endopterygota</taxon>
        <taxon>Coleoptera</taxon>
        <taxon>Polyphaga</taxon>
        <taxon>Cucujiformia</taxon>
        <taxon>Tenebrionidae</taxon>
        <taxon>Zophobas</taxon>
    </lineage>
</organism>
<proteinExistence type="predicted"/>
<gene>
    <name evidence="2" type="ORF">Zmor_024721</name>
</gene>
<evidence type="ECO:0000313" key="3">
    <source>
        <dbReference type="Proteomes" id="UP001168821"/>
    </source>
</evidence>
<feature type="signal peptide" evidence="1">
    <location>
        <begin position="1"/>
        <end position="16"/>
    </location>
</feature>
<sequence length="280" mass="32807">MWSLCVVYFLISSCLADTSSLYFFCADMNHQIFVNIEQLMGMWYGIEIINHNSEQHYVRMGNSCPILHISEDKDYPITTYNPLYKNYNYGYNYGERRVPTDRPTQHEYDQYGRPIQNPYDRNYYNRRFGTTKNPNRRERQYDMKRIRIWWDENGAGTEYHLRYNTSRPGFWISSGPQNGSELEPQYSDFAGTVQVIKAVGNHLVLTFCHRLPEKQLFTVLLSRDNKLGQPEIHSVHNLLNRRGLSANAVKKVCWNGGENIKIPLATTLLVSVLSLLLLRF</sequence>
<evidence type="ECO:0000256" key="1">
    <source>
        <dbReference type="SAM" id="SignalP"/>
    </source>
</evidence>
<evidence type="ECO:0000313" key="2">
    <source>
        <dbReference type="EMBL" id="KAJ3647189.1"/>
    </source>
</evidence>
<dbReference type="EMBL" id="JALNTZ010000007">
    <property type="protein sequence ID" value="KAJ3647189.1"/>
    <property type="molecule type" value="Genomic_DNA"/>
</dbReference>
<comment type="caution">
    <text evidence="2">The sequence shown here is derived from an EMBL/GenBank/DDBJ whole genome shotgun (WGS) entry which is preliminary data.</text>
</comment>
<feature type="chain" id="PRO_5041323138" evidence="1">
    <location>
        <begin position="17"/>
        <end position="280"/>
    </location>
</feature>
<dbReference type="InterPro" id="IPR022272">
    <property type="entry name" value="Lipocalin_CS"/>
</dbReference>
<dbReference type="Proteomes" id="UP001168821">
    <property type="component" value="Unassembled WGS sequence"/>
</dbReference>
<accession>A0AA38I5B1</accession>
<keyword evidence="1" id="KW-0732">Signal</keyword>
<name>A0AA38I5B1_9CUCU</name>
<dbReference type="AlphaFoldDB" id="A0AA38I5B1"/>
<keyword evidence="3" id="KW-1185">Reference proteome</keyword>